<name>D5BRM6_PUNMI</name>
<feature type="binding site" evidence="7">
    <location>
        <position position="187"/>
    </location>
    <ligand>
        <name>L-glutamine</name>
        <dbReference type="ChEBI" id="CHEBI:58359"/>
    </ligand>
</feature>
<keyword evidence="4 7" id="KW-0547">Nucleotide-binding</keyword>
<dbReference type="CDD" id="cd00553">
    <property type="entry name" value="NAD_synthase"/>
    <property type="match status" value="1"/>
</dbReference>
<keyword evidence="3 7" id="KW-0436">Ligase</keyword>
<dbReference type="SUPFAM" id="SSF52402">
    <property type="entry name" value="Adenine nucleotide alpha hydrolases-like"/>
    <property type="match status" value="1"/>
</dbReference>
<feature type="binding site" evidence="7">
    <location>
        <begin position="295"/>
        <end position="302"/>
    </location>
    <ligand>
        <name>ATP</name>
        <dbReference type="ChEBI" id="CHEBI:30616"/>
    </ligand>
</feature>
<evidence type="ECO:0000256" key="5">
    <source>
        <dbReference type="ARBA" id="ARBA00022840"/>
    </source>
</evidence>
<dbReference type="PROSITE" id="PS50263">
    <property type="entry name" value="CN_HYDROLASE"/>
    <property type="match status" value="1"/>
</dbReference>
<feature type="binding site" evidence="7">
    <location>
        <position position="378"/>
    </location>
    <ligand>
        <name>deamido-NAD(+)</name>
        <dbReference type="ChEBI" id="CHEBI:58437"/>
        <note>ligand shared between two neighboring subunits</note>
    </ligand>
</feature>
<feature type="domain" description="CN hydrolase" evidence="11">
    <location>
        <begin position="6"/>
        <end position="251"/>
    </location>
</feature>
<dbReference type="HOGENOM" id="CLU_022313_2_0_5"/>
<dbReference type="Proteomes" id="UP000007460">
    <property type="component" value="Chromosome"/>
</dbReference>
<dbReference type="GO" id="GO:0003952">
    <property type="term" value="F:NAD+ synthase (glutamine-hydrolyzing) activity"/>
    <property type="evidence" value="ECO:0007669"/>
    <property type="project" value="UniProtKB-UniRule"/>
</dbReference>
<dbReference type="PIRSF" id="PIRSF006630">
    <property type="entry name" value="NADS_GAT"/>
    <property type="match status" value="1"/>
</dbReference>
<evidence type="ECO:0000256" key="9">
    <source>
        <dbReference type="RuleBase" id="RU003811"/>
    </source>
</evidence>
<dbReference type="GO" id="GO:0005524">
    <property type="term" value="F:ATP binding"/>
    <property type="evidence" value="ECO:0007669"/>
    <property type="project" value="UniProtKB-UniRule"/>
</dbReference>
<feature type="binding site" evidence="7">
    <location>
        <position position="125"/>
    </location>
    <ligand>
        <name>L-glutamine</name>
        <dbReference type="ChEBI" id="CHEBI:58359"/>
    </ligand>
</feature>
<proteinExistence type="inferred from homology"/>
<evidence type="ECO:0000256" key="4">
    <source>
        <dbReference type="ARBA" id="ARBA00022741"/>
    </source>
</evidence>
<organism evidence="12 13">
    <name type="scientific">Puniceispirillum marinum (strain IMCC1322)</name>
    <dbReference type="NCBI Taxonomy" id="488538"/>
    <lineage>
        <taxon>Bacteria</taxon>
        <taxon>Pseudomonadati</taxon>
        <taxon>Pseudomonadota</taxon>
        <taxon>Alphaproteobacteria</taxon>
        <taxon>Candidatus Puniceispirillales</taxon>
        <taxon>Candidatus Puniceispirillaceae</taxon>
        <taxon>Candidatus Puniceispirillum</taxon>
    </lineage>
</organism>
<dbReference type="eggNOG" id="COG0388">
    <property type="taxonomic scope" value="Bacteria"/>
</dbReference>
<keyword evidence="6 7" id="KW-0520">NAD</keyword>
<keyword evidence="13" id="KW-1185">Reference proteome</keyword>
<comment type="function">
    <text evidence="7">Catalyzes the ATP-dependent amidation of deamido-NAD to form NAD. Uses L-glutamine as a nitrogen source.</text>
</comment>
<evidence type="ECO:0000256" key="3">
    <source>
        <dbReference type="ARBA" id="ARBA00022598"/>
    </source>
</evidence>
<dbReference type="AlphaFoldDB" id="D5BRM6"/>
<gene>
    <name evidence="7" type="primary">nadE</name>
    <name evidence="12" type="ordered locus">SAR116_0680</name>
</gene>
<dbReference type="Pfam" id="PF02540">
    <property type="entry name" value="NAD_synthase"/>
    <property type="match status" value="1"/>
</dbReference>
<feature type="binding site" evidence="7">
    <location>
        <position position="526"/>
    </location>
    <ligand>
        <name>deamido-NAD(+)</name>
        <dbReference type="ChEBI" id="CHEBI:58437"/>
        <note>ligand shared between two neighboring subunits</note>
    </ligand>
</feature>
<dbReference type="Gene3D" id="3.40.50.620">
    <property type="entry name" value="HUPs"/>
    <property type="match status" value="1"/>
</dbReference>
<dbReference type="FunFam" id="3.40.50.620:FF:000106">
    <property type="entry name" value="Glutamine-dependent NAD(+) synthetase"/>
    <property type="match status" value="1"/>
</dbReference>
<evidence type="ECO:0000256" key="8">
    <source>
        <dbReference type="PIRNR" id="PIRNR006630"/>
    </source>
</evidence>
<feature type="binding site" evidence="7">
    <location>
        <position position="181"/>
    </location>
    <ligand>
        <name>L-glutamine</name>
        <dbReference type="ChEBI" id="CHEBI:58359"/>
    </ligand>
</feature>
<dbReference type="InterPro" id="IPR003010">
    <property type="entry name" value="C-N_Hydrolase"/>
</dbReference>
<evidence type="ECO:0000256" key="6">
    <source>
        <dbReference type="ARBA" id="ARBA00023027"/>
    </source>
</evidence>
<dbReference type="RefSeq" id="WP_013045552.1">
    <property type="nucleotide sequence ID" value="NC_014010.1"/>
</dbReference>
<dbReference type="InterPro" id="IPR014445">
    <property type="entry name" value="Gln-dep_NAD_synthase"/>
</dbReference>
<dbReference type="STRING" id="488538.SAR116_0680"/>
<accession>D5BRM6</accession>
<feature type="active site" description="Nucleophile; for glutaminase activity" evidence="7">
    <location>
        <position position="155"/>
    </location>
</feature>
<dbReference type="HAMAP" id="MF_02090">
    <property type="entry name" value="NadE_glutamine_dep"/>
    <property type="match status" value="1"/>
</dbReference>
<dbReference type="PANTHER" id="PTHR23090:SF9">
    <property type="entry name" value="GLUTAMINE-DEPENDENT NAD(+) SYNTHETASE"/>
    <property type="match status" value="1"/>
</dbReference>
<feature type="binding site" evidence="7">
    <location>
        <position position="402"/>
    </location>
    <ligand>
        <name>ATP</name>
        <dbReference type="ChEBI" id="CHEBI:30616"/>
    </ligand>
</feature>
<dbReference type="PANTHER" id="PTHR23090">
    <property type="entry name" value="NH 3 /GLUTAMINE-DEPENDENT NAD + SYNTHETASE"/>
    <property type="match status" value="1"/>
</dbReference>
<feature type="binding site" evidence="7">
    <location>
        <position position="407"/>
    </location>
    <ligand>
        <name>deamido-NAD(+)</name>
        <dbReference type="ChEBI" id="CHEBI:58437"/>
        <note>ligand shared between two neighboring subunits</note>
    </ligand>
</feature>
<protein>
    <recommendedName>
        <fullName evidence="7 8">Glutamine-dependent NAD(+) synthetase</fullName>
        <ecNumber evidence="7 8">6.3.5.1</ecNumber>
    </recommendedName>
    <alternativeName>
        <fullName evidence="7 8">NAD(+) synthase [glutamine-hydrolyzing]</fullName>
    </alternativeName>
</protein>
<evidence type="ECO:0000313" key="12">
    <source>
        <dbReference type="EMBL" id="ADE38923.1"/>
    </source>
</evidence>
<dbReference type="GO" id="GO:0009435">
    <property type="term" value="P:NAD+ biosynthetic process"/>
    <property type="evidence" value="ECO:0007669"/>
    <property type="project" value="UniProtKB-UniRule"/>
</dbReference>
<dbReference type="InterPro" id="IPR003694">
    <property type="entry name" value="NAD_synthase"/>
</dbReference>
<comment type="similarity">
    <text evidence="2 7 8">In the C-terminal section; belongs to the NAD synthetase family.</text>
</comment>
<dbReference type="Gene3D" id="3.60.110.10">
    <property type="entry name" value="Carbon-nitrogen hydrolase"/>
    <property type="match status" value="1"/>
</dbReference>
<dbReference type="EC" id="6.3.5.1" evidence="7 8"/>
<dbReference type="SUPFAM" id="SSF56317">
    <property type="entry name" value="Carbon-nitrogen hydrolase"/>
    <property type="match status" value="1"/>
</dbReference>
<evidence type="ECO:0000313" key="13">
    <source>
        <dbReference type="Proteomes" id="UP000007460"/>
    </source>
</evidence>
<comment type="catalytic activity">
    <reaction evidence="7 8">
        <text>deamido-NAD(+) + L-glutamine + ATP + H2O = L-glutamate + AMP + diphosphate + NAD(+) + H(+)</text>
        <dbReference type="Rhea" id="RHEA:24384"/>
        <dbReference type="ChEBI" id="CHEBI:15377"/>
        <dbReference type="ChEBI" id="CHEBI:15378"/>
        <dbReference type="ChEBI" id="CHEBI:29985"/>
        <dbReference type="ChEBI" id="CHEBI:30616"/>
        <dbReference type="ChEBI" id="CHEBI:33019"/>
        <dbReference type="ChEBI" id="CHEBI:57540"/>
        <dbReference type="ChEBI" id="CHEBI:58359"/>
        <dbReference type="ChEBI" id="CHEBI:58437"/>
        <dbReference type="ChEBI" id="CHEBI:456215"/>
        <dbReference type="EC" id="6.3.5.1"/>
    </reaction>
</comment>
<dbReference type="InterPro" id="IPR022310">
    <property type="entry name" value="NAD/GMP_synthase"/>
</dbReference>
<feature type="region of interest" description="Disordered" evidence="10">
    <location>
        <begin position="461"/>
        <end position="481"/>
    </location>
</feature>
<comment type="caution">
    <text evidence="7">Lacks conserved residue(s) required for the propagation of feature annotation.</text>
</comment>
<dbReference type="InterPro" id="IPR014729">
    <property type="entry name" value="Rossmann-like_a/b/a_fold"/>
</dbReference>
<dbReference type="GO" id="GO:0008795">
    <property type="term" value="F:NAD+ synthase activity"/>
    <property type="evidence" value="ECO:0007669"/>
    <property type="project" value="UniProtKB-UniRule"/>
</dbReference>
<dbReference type="GO" id="GO:0004359">
    <property type="term" value="F:glutaminase activity"/>
    <property type="evidence" value="ECO:0007669"/>
    <property type="project" value="InterPro"/>
</dbReference>
<keyword evidence="5 7" id="KW-0067">ATP-binding</keyword>
<comment type="similarity">
    <text evidence="9">Belongs to the NAD synthetase family.</text>
</comment>
<dbReference type="UniPathway" id="UPA00253">
    <property type="reaction ID" value="UER00334"/>
</dbReference>
<dbReference type="Pfam" id="PF00795">
    <property type="entry name" value="CN_hydrolase"/>
    <property type="match status" value="1"/>
</dbReference>
<dbReference type="EMBL" id="CP001751">
    <property type="protein sequence ID" value="ADE38923.1"/>
    <property type="molecule type" value="Genomic_DNA"/>
</dbReference>
<dbReference type="NCBIfam" id="TIGR00552">
    <property type="entry name" value="nadE"/>
    <property type="match status" value="1"/>
</dbReference>
<dbReference type="CDD" id="cd07570">
    <property type="entry name" value="GAT_Gln-NAD-synth"/>
    <property type="match status" value="1"/>
</dbReference>
<dbReference type="InterPro" id="IPR036526">
    <property type="entry name" value="C-N_Hydrolase_sf"/>
</dbReference>
<dbReference type="eggNOG" id="COG0171">
    <property type="taxonomic scope" value="Bacteria"/>
</dbReference>
<dbReference type="NCBIfam" id="NF010588">
    <property type="entry name" value="PRK13981.1"/>
    <property type="match status" value="1"/>
</dbReference>
<evidence type="ECO:0000256" key="1">
    <source>
        <dbReference type="ARBA" id="ARBA00005188"/>
    </source>
</evidence>
<dbReference type="KEGG" id="apb:SAR116_0680"/>
<dbReference type="GO" id="GO:0005737">
    <property type="term" value="C:cytoplasm"/>
    <property type="evidence" value="ECO:0007669"/>
    <property type="project" value="InterPro"/>
</dbReference>
<evidence type="ECO:0000256" key="7">
    <source>
        <dbReference type="HAMAP-Rule" id="MF_02090"/>
    </source>
</evidence>
<feature type="active site" description="Proton acceptor; for glutaminase activity" evidence="7">
    <location>
        <position position="46"/>
    </location>
</feature>
<evidence type="ECO:0000256" key="10">
    <source>
        <dbReference type="SAM" id="MobiDB-lite"/>
    </source>
</evidence>
<reference evidence="12 13" key="1">
    <citation type="journal article" date="2010" name="J. Bacteriol.">
        <title>Complete genome sequence of "Candidatus Puniceispirillum marinum" IMCC1322, a representative of the SAR116 clade in the Alphaproteobacteria.</title>
        <authorList>
            <person name="Oh H.M."/>
            <person name="Kwon K.K."/>
            <person name="Kang I."/>
            <person name="Kang S.G."/>
            <person name="Lee J.H."/>
            <person name="Kim S.J."/>
            <person name="Cho J.C."/>
        </authorList>
    </citation>
    <scope>NUCLEOTIDE SEQUENCE [LARGE SCALE GENOMIC DNA]</scope>
    <source>
        <strain evidence="12 13">IMCC1322</strain>
    </source>
</reference>
<feature type="active site" description="For glutaminase activity" evidence="7">
    <location>
        <position position="119"/>
    </location>
</feature>
<comment type="pathway">
    <text evidence="1 7 8">Cofactor biosynthesis; NAD(+) biosynthesis; NAD(+) from deamido-NAD(+) (L-Gln route): step 1/1.</text>
</comment>
<sequence>MIDKPISIALAQLNSHLGNIAANVECLIDAREKANAGGADIIVTPEMFLSGYPCDDLVLRSDFMHEVAAGIARLTQVTADGGAAIIVGAPYREQDGDVVRIYNSVFVLDDGKIIGRRDKVNLPNYGVFDDKRNFTAGAMPGPVLVRGLKLGLPVCEDIWTPDVVECLQESGADMIVSLNASPFDSRKNDQRMAHAVSRTIESSLPLLYVNLIGGQDELVFDGGSFALNADGNLATHLPSFSQAVVQVQVKSDFGALSLTGQITPPDEDLAAIYRGLMLGVRDYVQKNGFPGVVLGLSGGIDSALVAAIAADALGADAVHAVMMPSPYTSDESLEDAADLASRFGMRLDTISIGPAMAAMDEMLADQFAGKDPDIAEENIQSRLRGTILMGISNKNGAMVMATGNKSEYAAGYSTLYGDMCGGFAPIKDVWKVQVFDLCHWRNANLPRGAAGPEGEVIPKRIIDKPPSAELRPDQKDTDSLPPYERLDAIMQALTEDAADIDAIVAQGYDIKEVAQASQLLFRAEFKRFQAAPGPKMTSIAFGRDRRLPLTSGFSPLKTSMK</sequence>
<evidence type="ECO:0000259" key="11">
    <source>
        <dbReference type="PROSITE" id="PS50263"/>
    </source>
</evidence>
<evidence type="ECO:0000256" key="2">
    <source>
        <dbReference type="ARBA" id="ARBA00007145"/>
    </source>
</evidence>